<proteinExistence type="predicted"/>
<organism evidence="1 2">
    <name type="scientific">Eleusine coracana subsp. coracana</name>
    <dbReference type="NCBI Taxonomy" id="191504"/>
    <lineage>
        <taxon>Eukaryota</taxon>
        <taxon>Viridiplantae</taxon>
        <taxon>Streptophyta</taxon>
        <taxon>Embryophyta</taxon>
        <taxon>Tracheophyta</taxon>
        <taxon>Spermatophyta</taxon>
        <taxon>Magnoliopsida</taxon>
        <taxon>Liliopsida</taxon>
        <taxon>Poales</taxon>
        <taxon>Poaceae</taxon>
        <taxon>PACMAD clade</taxon>
        <taxon>Chloridoideae</taxon>
        <taxon>Cynodonteae</taxon>
        <taxon>Eleusininae</taxon>
        <taxon>Eleusine</taxon>
    </lineage>
</organism>
<name>A0AAV5CPP5_ELECO</name>
<comment type="caution">
    <text evidence="1">The sequence shown here is derived from an EMBL/GenBank/DDBJ whole genome shotgun (WGS) entry which is preliminary data.</text>
</comment>
<sequence>MSCFRLLGGLCKHIEGLLRNFWWGCKDRQRKPCWVTWDDTMRPKFCGGMGFRDIELFNLALLAKQAWRITRDESSLSARILKPVYYSNGDFLHASLGSRPLKVWHAILDGKEVLTKGLARVRPQTYGPLTGCLERA</sequence>
<reference evidence="1" key="1">
    <citation type="journal article" date="2018" name="DNA Res.">
        <title>Multiple hybrid de novo genome assembly of finger millet, an orphan allotetraploid crop.</title>
        <authorList>
            <person name="Hatakeyama M."/>
            <person name="Aluri S."/>
            <person name="Balachadran M.T."/>
            <person name="Sivarajan S.R."/>
            <person name="Patrignani A."/>
            <person name="Gruter S."/>
            <person name="Poveda L."/>
            <person name="Shimizu-Inatsugi R."/>
            <person name="Baeten J."/>
            <person name="Francoijs K.J."/>
            <person name="Nataraja K.N."/>
            <person name="Reddy Y.A.N."/>
            <person name="Phadnis S."/>
            <person name="Ravikumar R.L."/>
            <person name="Schlapbach R."/>
            <person name="Sreeman S.M."/>
            <person name="Shimizu K.K."/>
        </authorList>
    </citation>
    <scope>NUCLEOTIDE SEQUENCE</scope>
</reference>
<reference evidence="1" key="2">
    <citation type="submission" date="2021-12" db="EMBL/GenBank/DDBJ databases">
        <title>Resequencing data analysis of finger millet.</title>
        <authorList>
            <person name="Hatakeyama M."/>
            <person name="Aluri S."/>
            <person name="Balachadran M.T."/>
            <person name="Sivarajan S.R."/>
            <person name="Poveda L."/>
            <person name="Shimizu-Inatsugi R."/>
            <person name="Schlapbach R."/>
            <person name="Sreeman S.M."/>
            <person name="Shimizu K.K."/>
        </authorList>
    </citation>
    <scope>NUCLEOTIDE SEQUENCE</scope>
</reference>
<protein>
    <submittedName>
        <fullName evidence="1">Uncharacterized protein</fullName>
    </submittedName>
</protein>
<keyword evidence="2" id="KW-1185">Reference proteome</keyword>
<evidence type="ECO:0000313" key="2">
    <source>
        <dbReference type="Proteomes" id="UP001054889"/>
    </source>
</evidence>
<dbReference type="PANTHER" id="PTHR33116">
    <property type="entry name" value="REVERSE TRANSCRIPTASE ZINC-BINDING DOMAIN-CONTAINING PROTEIN-RELATED-RELATED"/>
    <property type="match status" value="1"/>
</dbReference>
<evidence type="ECO:0000313" key="1">
    <source>
        <dbReference type="EMBL" id="GJM99846.1"/>
    </source>
</evidence>
<accession>A0AAV5CPP5</accession>
<dbReference type="PANTHER" id="PTHR33116:SF86">
    <property type="entry name" value="REVERSE TRANSCRIPTASE DOMAIN-CONTAINING PROTEIN"/>
    <property type="match status" value="1"/>
</dbReference>
<dbReference type="Proteomes" id="UP001054889">
    <property type="component" value="Unassembled WGS sequence"/>
</dbReference>
<dbReference type="EMBL" id="BQKI01000008">
    <property type="protein sequence ID" value="GJM99846.1"/>
    <property type="molecule type" value="Genomic_DNA"/>
</dbReference>
<gene>
    <name evidence="1" type="primary">ga16984</name>
    <name evidence="1" type="ORF">PR202_ga16984</name>
</gene>
<dbReference type="AlphaFoldDB" id="A0AAV5CPP5"/>